<gene>
    <name evidence="2" type="ORF">A2538_04835</name>
</gene>
<feature type="compositionally biased region" description="Polar residues" evidence="1">
    <location>
        <begin position="156"/>
        <end position="167"/>
    </location>
</feature>
<evidence type="ECO:0000313" key="2">
    <source>
        <dbReference type="EMBL" id="OGH94986.1"/>
    </source>
</evidence>
<proteinExistence type="predicted"/>
<protein>
    <submittedName>
        <fullName evidence="2">Uncharacterized protein</fullName>
    </submittedName>
</protein>
<accession>A0A1F6PFN5</accession>
<comment type="caution">
    <text evidence="2">The sequence shown here is derived from an EMBL/GenBank/DDBJ whole genome shotgun (WGS) entry which is preliminary data.</text>
</comment>
<evidence type="ECO:0000256" key="1">
    <source>
        <dbReference type="SAM" id="MobiDB-lite"/>
    </source>
</evidence>
<organism evidence="2 3">
    <name type="scientific">Candidatus Magasanikbacteria bacterium RIFOXYD2_FULL_41_14</name>
    <dbReference type="NCBI Taxonomy" id="1798709"/>
    <lineage>
        <taxon>Bacteria</taxon>
        <taxon>Candidatus Magasanikiibacteriota</taxon>
    </lineage>
</organism>
<dbReference type="EMBL" id="MFRE01000005">
    <property type="protein sequence ID" value="OGH94986.1"/>
    <property type="molecule type" value="Genomic_DNA"/>
</dbReference>
<name>A0A1F6PFN5_9BACT</name>
<reference evidence="2 3" key="1">
    <citation type="journal article" date="2016" name="Nat. Commun.">
        <title>Thousands of microbial genomes shed light on interconnected biogeochemical processes in an aquifer system.</title>
        <authorList>
            <person name="Anantharaman K."/>
            <person name="Brown C.T."/>
            <person name="Hug L.A."/>
            <person name="Sharon I."/>
            <person name="Castelle C.J."/>
            <person name="Probst A.J."/>
            <person name="Thomas B.C."/>
            <person name="Singh A."/>
            <person name="Wilkins M.J."/>
            <person name="Karaoz U."/>
            <person name="Brodie E.L."/>
            <person name="Williams K.H."/>
            <person name="Hubbard S.S."/>
            <person name="Banfield J.F."/>
        </authorList>
    </citation>
    <scope>NUCLEOTIDE SEQUENCE [LARGE SCALE GENOMIC DNA]</scope>
</reference>
<dbReference type="Proteomes" id="UP000178254">
    <property type="component" value="Unassembled WGS sequence"/>
</dbReference>
<dbReference type="STRING" id="1798709.A2538_04835"/>
<evidence type="ECO:0000313" key="3">
    <source>
        <dbReference type="Proteomes" id="UP000178254"/>
    </source>
</evidence>
<dbReference type="AlphaFoldDB" id="A0A1F6PFN5"/>
<sequence length="181" mass="20667">MSFFSSNTKLPEGGREFSFRYDKAGKKSLRTVLGNLARHRQHYKNLSKSNIESIVKILDKPKSRRAIRLGDGISRYQVRKDYRELRALHLADKHETTDADVGLGREIFKNYSKEEQSKQSAHEHHRPIMRLRTPDEQPVARPNHYGSIGAMVASKSNLGGSTLTSDFRNGPPKPPRIRPTF</sequence>
<feature type="region of interest" description="Disordered" evidence="1">
    <location>
        <begin position="156"/>
        <end position="181"/>
    </location>
</feature>